<dbReference type="STRING" id="74557.A0A1W0A2Q1"/>
<evidence type="ECO:0000256" key="6">
    <source>
        <dbReference type="ARBA" id="ARBA00038929"/>
    </source>
</evidence>
<evidence type="ECO:0000313" key="9">
    <source>
        <dbReference type="Proteomes" id="UP000243217"/>
    </source>
</evidence>
<dbReference type="AlphaFoldDB" id="A0A1W0A2Q1"/>
<evidence type="ECO:0000313" key="8">
    <source>
        <dbReference type="EMBL" id="OQS04479.1"/>
    </source>
</evidence>
<dbReference type="GO" id="GO:0005576">
    <property type="term" value="C:extracellular region"/>
    <property type="evidence" value="ECO:0007669"/>
    <property type="project" value="TreeGrafter"/>
</dbReference>
<accession>A0A1W0A2Q1</accession>
<proteinExistence type="predicted"/>
<dbReference type="Gene3D" id="3.20.20.80">
    <property type="entry name" value="Glycosidases"/>
    <property type="match status" value="1"/>
</dbReference>
<keyword evidence="7" id="KW-0812">Transmembrane</keyword>
<dbReference type="PANTHER" id="PTHR31297">
    <property type="entry name" value="GLUCAN ENDO-1,6-BETA-GLUCOSIDASE B"/>
    <property type="match status" value="1"/>
</dbReference>
<dbReference type="EC" id="3.2.1.58" evidence="6"/>
<keyword evidence="2" id="KW-0325">Glycoprotein</keyword>
<dbReference type="GO" id="GO:0004338">
    <property type="term" value="F:glucan exo-1,3-beta-glucosidase activity"/>
    <property type="evidence" value="ECO:0007669"/>
    <property type="project" value="UniProtKB-EC"/>
</dbReference>
<name>A0A1W0A2Q1_9STRA</name>
<dbReference type="EMBL" id="JNBS01000607">
    <property type="protein sequence ID" value="OQS04479.1"/>
    <property type="molecule type" value="Genomic_DNA"/>
</dbReference>
<evidence type="ECO:0000256" key="4">
    <source>
        <dbReference type="ARBA" id="ARBA00023316"/>
    </source>
</evidence>
<keyword evidence="9" id="KW-1185">Reference proteome</keyword>
<dbReference type="GO" id="GO:0009251">
    <property type="term" value="P:glucan catabolic process"/>
    <property type="evidence" value="ECO:0007669"/>
    <property type="project" value="TreeGrafter"/>
</dbReference>
<gene>
    <name evidence="8" type="ORF">THRCLA_03287</name>
</gene>
<dbReference type="SUPFAM" id="SSF51445">
    <property type="entry name" value="(Trans)glycosidases"/>
    <property type="match status" value="1"/>
</dbReference>
<dbReference type="GO" id="GO:0071555">
    <property type="term" value="P:cell wall organization"/>
    <property type="evidence" value="ECO:0007669"/>
    <property type="project" value="UniProtKB-KW"/>
</dbReference>
<keyword evidence="7" id="KW-1133">Transmembrane helix</keyword>
<dbReference type="InterPro" id="IPR017853">
    <property type="entry name" value="GH"/>
</dbReference>
<evidence type="ECO:0000256" key="2">
    <source>
        <dbReference type="ARBA" id="ARBA00023180"/>
    </source>
</evidence>
<dbReference type="PANTHER" id="PTHR31297:SF34">
    <property type="entry name" value="GLUCAN 1,3-BETA-GLUCOSIDASE 2"/>
    <property type="match status" value="1"/>
</dbReference>
<keyword evidence="4" id="KW-0961">Cell wall biogenesis/degradation</keyword>
<keyword evidence="1" id="KW-0378">Hydrolase</keyword>
<comment type="catalytic activity">
    <reaction evidence="5">
        <text>Successive hydrolysis of beta-D-glucose units from the non-reducing ends of (1-&gt;3)-beta-D-glucans, releasing alpha-glucose.</text>
        <dbReference type="EC" id="3.2.1.58"/>
    </reaction>
</comment>
<dbReference type="Proteomes" id="UP000243217">
    <property type="component" value="Unassembled WGS sequence"/>
</dbReference>
<keyword evidence="7" id="KW-0472">Membrane</keyword>
<protein>
    <recommendedName>
        <fullName evidence="6">glucan 1,3-beta-glucosidase</fullName>
        <ecNumber evidence="6">3.2.1.58</ecNumber>
    </recommendedName>
</protein>
<evidence type="ECO:0000256" key="1">
    <source>
        <dbReference type="ARBA" id="ARBA00022801"/>
    </source>
</evidence>
<sequence>MKSPIAPNADTLIPKEHVSTWRILARRAIWLLFPIGILVAALVGLHLAARPAPSSHHMSQAIILGHTPVRGVNLGGWLVAEQWINPSSDIWKDLNSNSSWTEMDAAAAYASAPAAVKSQLQSRFDAHRKSWITEDDIKQIVAANFNTLRIPIGYWIGENMTNSDTKSSPWNTFATGSLAYLDNAIRNWGVKYNVSILVDLYGTMDGNKWPDPGQAKLPIAKYNTTLNTTIFLANRYQSDVAFLGIGLLSTPTDDSHLRSLLYYYMDAYRAVRRFSNNIVLTTCPLKSYQHPGDSSAVMSNDKTFMKFMINPDLPSTITNTWMEWQLLMNSDASFGSSIDAGVKNWTANFDGWNATEPLFVGGWNLNVNSNSSSAITSTAQKQTLASQLLNIMNKAPRGWVYEHWKTDNSGNSSRGWGWSLQTVLKDGITLS</sequence>
<feature type="transmembrane region" description="Helical" evidence="7">
    <location>
        <begin position="29"/>
        <end position="49"/>
    </location>
</feature>
<reference evidence="8 9" key="1">
    <citation type="journal article" date="2014" name="Genome Biol. Evol.">
        <title>The secreted proteins of Achlya hypogyna and Thraustotheca clavata identify the ancestral oomycete secretome and reveal gene acquisitions by horizontal gene transfer.</title>
        <authorList>
            <person name="Misner I."/>
            <person name="Blouin N."/>
            <person name="Leonard G."/>
            <person name="Richards T.A."/>
            <person name="Lane C.E."/>
        </authorList>
    </citation>
    <scope>NUCLEOTIDE SEQUENCE [LARGE SCALE GENOMIC DNA]</scope>
    <source>
        <strain evidence="8 9">ATCC 34112</strain>
    </source>
</reference>
<dbReference type="OrthoDB" id="62120at2759"/>
<evidence type="ECO:0000256" key="7">
    <source>
        <dbReference type="SAM" id="Phobius"/>
    </source>
</evidence>
<organism evidence="8 9">
    <name type="scientific">Thraustotheca clavata</name>
    <dbReference type="NCBI Taxonomy" id="74557"/>
    <lineage>
        <taxon>Eukaryota</taxon>
        <taxon>Sar</taxon>
        <taxon>Stramenopiles</taxon>
        <taxon>Oomycota</taxon>
        <taxon>Saprolegniomycetes</taxon>
        <taxon>Saprolegniales</taxon>
        <taxon>Achlyaceae</taxon>
        <taxon>Thraustotheca</taxon>
    </lineage>
</organism>
<keyword evidence="3" id="KW-0326">Glycosidase</keyword>
<evidence type="ECO:0000256" key="5">
    <source>
        <dbReference type="ARBA" id="ARBA00036824"/>
    </source>
</evidence>
<dbReference type="GO" id="GO:0009986">
    <property type="term" value="C:cell surface"/>
    <property type="evidence" value="ECO:0007669"/>
    <property type="project" value="TreeGrafter"/>
</dbReference>
<dbReference type="InterPro" id="IPR050386">
    <property type="entry name" value="Glycosyl_hydrolase_5"/>
</dbReference>
<comment type="caution">
    <text evidence="8">The sequence shown here is derived from an EMBL/GenBank/DDBJ whole genome shotgun (WGS) entry which is preliminary data.</text>
</comment>
<evidence type="ECO:0000256" key="3">
    <source>
        <dbReference type="ARBA" id="ARBA00023295"/>
    </source>
</evidence>